<dbReference type="EMBL" id="KL142374">
    <property type="protein sequence ID" value="KDR78716.1"/>
    <property type="molecule type" value="Genomic_DNA"/>
</dbReference>
<reference evidence="3" key="1">
    <citation type="journal article" date="2014" name="Proc. Natl. Acad. Sci. U.S.A.">
        <title>Extensive sampling of basidiomycete genomes demonstrates inadequacy of the white-rot/brown-rot paradigm for wood decay fungi.</title>
        <authorList>
            <person name="Riley R."/>
            <person name="Salamov A.A."/>
            <person name="Brown D.W."/>
            <person name="Nagy L.G."/>
            <person name="Floudas D."/>
            <person name="Held B.W."/>
            <person name="Levasseur A."/>
            <person name="Lombard V."/>
            <person name="Morin E."/>
            <person name="Otillar R."/>
            <person name="Lindquist E.A."/>
            <person name="Sun H."/>
            <person name="LaButti K.M."/>
            <person name="Schmutz J."/>
            <person name="Jabbour D."/>
            <person name="Luo H."/>
            <person name="Baker S.E."/>
            <person name="Pisabarro A.G."/>
            <person name="Walton J.D."/>
            <person name="Blanchette R.A."/>
            <person name="Henrissat B."/>
            <person name="Martin F."/>
            <person name="Cullen D."/>
            <person name="Hibbett D.S."/>
            <person name="Grigoriev I.V."/>
        </authorList>
    </citation>
    <scope>NUCLEOTIDE SEQUENCE [LARGE SCALE GENOMIC DNA]</scope>
    <source>
        <strain evidence="3">CBS 339.88</strain>
    </source>
</reference>
<sequence>MSGTCKRIAVPSLTFKNTIAEQHTFWMEVAKTASRTKSNYDPSSRYWDLSGPDLVTDPDVKLRFEASKNVTRAELELLVPKALARCRFQPQYTCVEFGEGNKSSPGEKGPWILVDKHFLGLYALYASPKSVEILQDPSLGLWLKELDFPNSEQAAKADNFLFPEVDPNTPRTPVKRTGTSLTPHKTNAAIGQPRGKTQAAVMNNKSATSLAEIFGWPPNASDKTWKKQAEWLHRSAFSYGGLGVPAIHSTSQTVNNLIFGTKEANTLMMRAESTVKHLVWLEDQVLRETIPDARADKLTAIIKTEFGYNYHEEGDKPFQDDRVDKDFKLTKSASRIKAVVRKDEKMVEEGEEDGEKEKEEKEKEQVKDLKWIKEKGYCWFAPRLVYSFAISLSGQSYNTNIVIKPFSRRIPMRLEFELDKLVEKYLFGLQEPTETQGDMPTGARPKSRKPVSLGTAGVGQHVKGVDEEGEPASPQVKKSVSSKAKKFEK</sequence>
<name>A0A067T6E7_GALM3</name>
<dbReference type="STRING" id="685588.A0A067T6E7"/>
<protein>
    <submittedName>
        <fullName evidence="2">Uncharacterized protein</fullName>
    </submittedName>
</protein>
<gene>
    <name evidence="2" type="ORF">GALMADRAFT_223966</name>
</gene>
<evidence type="ECO:0000313" key="2">
    <source>
        <dbReference type="EMBL" id="KDR78716.1"/>
    </source>
</evidence>
<feature type="region of interest" description="Disordered" evidence="1">
    <location>
        <begin position="162"/>
        <end position="195"/>
    </location>
</feature>
<feature type="compositionally biased region" description="Low complexity" evidence="1">
    <location>
        <begin position="471"/>
        <end position="482"/>
    </location>
</feature>
<keyword evidence="3" id="KW-1185">Reference proteome</keyword>
<dbReference type="OrthoDB" id="3219467at2759"/>
<dbReference type="HOGENOM" id="CLU_557822_0_0_1"/>
<accession>A0A067T6E7</accession>
<dbReference type="Proteomes" id="UP000027222">
    <property type="component" value="Unassembled WGS sequence"/>
</dbReference>
<evidence type="ECO:0000256" key="1">
    <source>
        <dbReference type="SAM" id="MobiDB-lite"/>
    </source>
</evidence>
<evidence type="ECO:0000313" key="3">
    <source>
        <dbReference type="Proteomes" id="UP000027222"/>
    </source>
</evidence>
<proteinExistence type="predicted"/>
<feature type="region of interest" description="Disordered" evidence="1">
    <location>
        <begin position="432"/>
        <end position="489"/>
    </location>
</feature>
<feature type="compositionally biased region" description="Basic and acidic residues" evidence="1">
    <location>
        <begin position="355"/>
        <end position="365"/>
    </location>
</feature>
<dbReference type="AlphaFoldDB" id="A0A067T6E7"/>
<feature type="region of interest" description="Disordered" evidence="1">
    <location>
        <begin position="344"/>
        <end position="365"/>
    </location>
</feature>
<organism evidence="2 3">
    <name type="scientific">Galerina marginata (strain CBS 339.88)</name>
    <dbReference type="NCBI Taxonomy" id="685588"/>
    <lineage>
        <taxon>Eukaryota</taxon>
        <taxon>Fungi</taxon>
        <taxon>Dikarya</taxon>
        <taxon>Basidiomycota</taxon>
        <taxon>Agaricomycotina</taxon>
        <taxon>Agaricomycetes</taxon>
        <taxon>Agaricomycetidae</taxon>
        <taxon>Agaricales</taxon>
        <taxon>Agaricineae</taxon>
        <taxon>Strophariaceae</taxon>
        <taxon>Galerina</taxon>
    </lineage>
</organism>